<dbReference type="Proteomes" id="UP001172457">
    <property type="component" value="Chromosome 4"/>
</dbReference>
<protein>
    <recommendedName>
        <fullName evidence="1">F-box domain-containing protein</fullName>
    </recommendedName>
</protein>
<proteinExistence type="predicted"/>
<sequence>MAEFFHPHLKLRTSMEDLPTELTIDILSRLSLKTVIHCRLVCKKWRNLVSDSSFVNLHHSGSLLVSSSIIKNLV</sequence>
<reference evidence="2" key="1">
    <citation type="submission" date="2023-03" db="EMBL/GenBank/DDBJ databases">
        <title>Chromosome-scale reference genome and RAD-based genetic map of yellow starthistle (Centaurea solstitialis) reveal putative structural variation and QTLs associated with invader traits.</title>
        <authorList>
            <person name="Reatini B."/>
            <person name="Cang F.A."/>
            <person name="Jiang Q."/>
            <person name="Mckibben M.T.W."/>
            <person name="Barker M.S."/>
            <person name="Rieseberg L.H."/>
            <person name="Dlugosch K.M."/>
        </authorList>
    </citation>
    <scope>NUCLEOTIDE SEQUENCE</scope>
    <source>
        <strain evidence="2">CAN-66</strain>
        <tissue evidence="2">Leaf</tissue>
    </source>
</reference>
<dbReference type="SMART" id="SM00256">
    <property type="entry name" value="FBOX"/>
    <property type="match status" value="1"/>
</dbReference>
<dbReference type="SUPFAM" id="SSF81383">
    <property type="entry name" value="F-box domain"/>
    <property type="match status" value="1"/>
</dbReference>
<dbReference type="InterPro" id="IPR036047">
    <property type="entry name" value="F-box-like_dom_sf"/>
</dbReference>
<dbReference type="PROSITE" id="PS50181">
    <property type="entry name" value="FBOX"/>
    <property type="match status" value="1"/>
</dbReference>
<keyword evidence="3" id="KW-1185">Reference proteome</keyword>
<evidence type="ECO:0000259" key="1">
    <source>
        <dbReference type="PROSITE" id="PS50181"/>
    </source>
</evidence>
<dbReference type="InterPro" id="IPR001810">
    <property type="entry name" value="F-box_dom"/>
</dbReference>
<dbReference type="Pfam" id="PF12937">
    <property type="entry name" value="F-box-like"/>
    <property type="match status" value="1"/>
</dbReference>
<comment type="caution">
    <text evidence="2">The sequence shown here is derived from an EMBL/GenBank/DDBJ whole genome shotgun (WGS) entry which is preliminary data.</text>
</comment>
<gene>
    <name evidence="2" type="ORF">OSB04_016440</name>
</gene>
<dbReference type="Gene3D" id="1.20.1280.50">
    <property type="match status" value="1"/>
</dbReference>
<dbReference type="AlphaFoldDB" id="A0AA38WHF6"/>
<evidence type="ECO:0000313" key="3">
    <source>
        <dbReference type="Proteomes" id="UP001172457"/>
    </source>
</evidence>
<evidence type="ECO:0000313" key="2">
    <source>
        <dbReference type="EMBL" id="KAJ9552395.1"/>
    </source>
</evidence>
<dbReference type="EMBL" id="JARYMX010000004">
    <property type="protein sequence ID" value="KAJ9552395.1"/>
    <property type="molecule type" value="Genomic_DNA"/>
</dbReference>
<accession>A0AA38WHF6</accession>
<dbReference type="PANTHER" id="PTHR31672:SF13">
    <property type="entry name" value="F-BOX PROTEIN CPR30-LIKE"/>
    <property type="match status" value="1"/>
</dbReference>
<organism evidence="2 3">
    <name type="scientific">Centaurea solstitialis</name>
    <name type="common">yellow star-thistle</name>
    <dbReference type="NCBI Taxonomy" id="347529"/>
    <lineage>
        <taxon>Eukaryota</taxon>
        <taxon>Viridiplantae</taxon>
        <taxon>Streptophyta</taxon>
        <taxon>Embryophyta</taxon>
        <taxon>Tracheophyta</taxon>
        <taxon>Spermatophyta</taxon>
        <taxon>Magnoliopsida</taxon>
        <taxon>eudicotyledons</taxon>
        <taxon>Gunneridae</taxon>
        <taxon>Pentapetalae</taxon>
        <taxon>asterids</taxon>
        <taxon>campanulids</taxon>
        <taxon>Asterales</taxon>
        <taxon>Asteraceae</taxon>
        <taxon>Carduoideae</taxon>
        <taxon>Cardueae</taxon>
        <taxon>Centaureinae</taxon>
        <taxon>Centaurea</taxon>
    </lineage>
</organism>
<dbReference type="PANTHER" id="PTHR31672">
    <property type="entry name" value="BNACNNG10540D PROTEIN"/>
    <property type="match status" value="1"/>
</dbReference>
<feature type="domain" description="F-box" evidence="1">
    <location>
        <begin position="12"/>
        <end position="57"/>
    </location>
</feature>
<dbReference type="InterPro" id="IPR050796">
    <property type="entry name" value="SCF_F-box_component"/>
</dbReference>
<name>A0AA38WHF6_9ASTR</name>